<dbReference type="GO" id="GO:0016874">
    <property type="term" value="F:ligase activity"/>
    <property type="evidence" value="ECO:0007669"/>
    <property type="project" value="UniProtKB-KW"/>
</dbReference>
<accession>A0A2R5FCM6</accession>
<dbReference type="EMBL" id="BDOQ01000007">
    <property type="protein sequence ID" value="GBG14394.1"/>
    <property type="molecule type" value="Genomic_DNA"/>
</dbReference>
<evidence type="ECO:0000313" key="3">
    <source>
        <dbReference type="Proteomes" id="UP000245081"/>
    </source>
</evidence>
<evidence type="ECO:0000313" key="2">
    <source>
        <dbReference type="EMBL" id="GBG14394.1"/>
    </source>
</evidence>
<sequence length="229" mass="24441">MESSDLMLGKLNLNCPSPRARAFLAGGLAASLLLYALLHTFKSTGEQAPPSLSTMRFSVAVLQGPKQAAQEAPANVDKTAPDVVAEPPKERVNKVVSAERETSLPKAVAAAQDTTVGPEAAKPDEVIPPAQVSMPGGKLMAQDASVGEQPDPFAVGPRQVYIRIYVDANGNAKRGGIVRQGAEPMRDALILKAMMSRSYSIDKLMKAPGEEQMWQLDLVIDYGTNEFLP</sequence>
<comment type="caution">
    <text evidence="2">The sequence shown here is derived from an EMBL/GenBank/DDBJ whole genome shotgun (WGS) entry which is preliminary data.</text>
</comment>
<keyword evidence="2" id="KW-0436">Ligase</keyword>
<protein>
    <submittedName>
        <fullName evidence="2">DNA ligase</fullName>
    </submittedName>
</protein>
<dbReference type="AlphaFoldDB" id="A0A2R5FCM6"/>
<proteinExistence type="predicted"/>
<keyword evidence="3" id="KW-1185">Reference proteome</keyword>
<gene>
    <name evidence="2" type="ORF">NMK_1993</name>
</gene>
<reference evidence="2 3" key="1">
    <citation type="journal article" date="2018" name="Environ. Microbiol.">
        <title>Isolation and genomic characterization of Novimethylophilus kurashikiensis gen. nov. sp. nov., a new lanthanide-dependent methylotrophic species of Methylophilaceae.</title>
        <authorList>
            <person name="Lv H."/>
            <person name="Sahin N."/>
            <person name="Tani A."/>
        </authorList>
    </citation>
    <scope>NUCLEOTIDE SEQUENCE [LARGE SCALE GENOMIC DNA]</scope>
    <source>
        <strain evidence="2 3">La2-4</strain>
    </source>
</reference>
<evidence type="ECO:0000256" key="1">
    <source>
        <dbReference type="SAM" id="MobiDB-lite"/>
    </source>
</evidence>
<feature type="region of interest" description="Disordered" evidence="1">
    <location>
        <begin position="104"/>
        <end position="134"/>
    </location>
</feature>
<organism evidence="2 3">
    <name type="scientific">Novimethylophilus kurashikiensis</name>
    <dbReference type="NCBI Taxonomy" id="1825523"/>
    <lineage>
        <taxon>Bacteria</taxon>
        <taxon>Pseudomonadati</taxon>
        <taxon>Pseudomonadota</taxon>
        <taxon>Betaproteobacteria</taxon>
        <taxon>Nitrosomonadales</taxon>
        <taxon>Methylophilaceae</taxon>
        <taxon>Novimethylophilus</taxon>
    </lineage>
</organism>
<dbReference type="RefSeq" id="WP_146187165.1">
    <property type="nucleotide sequence ID" value="NZ_BDOQ01000007.1"/>
</dbReference>
<name>A0A2R5FCM6_9PROT</name>
<dbReference type="Proteomes" id="UP000245081">
    <property type="component" value="Unassembled WGS sequence"/>
</dbReference>